<gene>
    <name evidence="1" type="ORF">PXEA_LOCUS11025</name>
</gene>
<evidence type="ECO:0000313" key="1">
    <source>
        <dbReference type="EMBL" id="VEL17585.1"/>
    </source>
</evidence>
<comment type="caution">
    <text evidence="1">The sequence shown here is derived from an EMBL/GenBank/DDBJ whole genome shotgun (WGS) entry which is preliminary data.</text>
</comment>
<organism evidence="1 2">
    <name type="scientific">Protopolystoma xenopodis</name>
    <dbReference type="NCBI Taxonomy" id="117903"/>
    <lineage>
        <taxon>Eukaryota</taxon>
        <taxon>Metazoa</taxon>
        <taxon>Spiralia</taxon>
        <taxon>Lophotrochozoa</taxon>
        <taxon>Platyhelminthes</taxon>
        <taxon>Monogenea</taxon>
        <taxon>Polyopisthocotylea</taxon>
        <taxon>Polystomatidea</taxon>
        <taxon>Polystomatidae</taxon>
        <taxon>Protopolystoma</taxon>
    </lineage>
</organism>
<keyword evidence="2" id="KW-1185">Reference proteome</keyword>
<dbReference type="AlphaFoldDB" id="A0A3S5FDA2"/>
<dbReference type="Proteomes" id="UP000784294">
    <property type="component" value="Unassembled WGS sequence"/>
</dbReference>
<name>A0A3S5FDA2_9PLAT</name>
<sequence>MADMAGMQRAKEALQHTARSLLSQHSAAEHRLADYADQTGRLKGSLTELTAKVAEERAIVEQLRTSLSQQQNAVKV</sequence>
<dbReference type="EMBL" id="CAAALY010033282">
    <property type="protein sequence ID" value="VEL17585.1"/>
    <property type="molecule type" value="Genomic_DNA"/>
</dbReference>
<accession>A0A3S5FDA2</accession>
<reference evidence="1" key="1">
    <citation type="submission" date="2018-11" db="EMBL/GenBank/DDBJ databases">
        <authorList>
            <consortium name="Pathogen Informatics"/>
        </authorList>
    </citation>
    <scope>NUCLEOTIDE SEQUENCE</scope>
</reference>
<protein>
    <submittedName>
        <fullName evidence="1">Uncharacterized protein</fullName>
    </submittedName>
</protein>
<proteinExistence type="predicted"/>
<evidence type="ECO:0000313" key="2">
    <source>
        <dbReference type="Proteomes" id="UP000784294"/>
    </source>
</evidence>